<dbReference type="EMBL" id="CBSZ010000100">
    <property type="protein sequence ID" value="CDH23582.1"/>
    <property type="molecule type" value="Genomic_DNA"/>
</dbReference>
<reference evidence="1" key="1">
    <citation type="submission" date="2013-07" db="EMBL/GenBank/DDBJ databases">
        <title>Sub-species coevolution in mutualistic symbiosis.</title>
        <authorList>
            <person name="Murfin K."/>
            <person name="Klassen J."/>
            <person name="Lee M."/>
            <person name="Forst S."/>
            <person name="Stock P."/>
            <person name="Goodrich-Blair H."/>
        </authorList>
    </citation>
    <scope>NUCLEOTIDE SEQUENCE [LARGE SCALE GENOMIC DNA]</scope>
    <source>
        <strain evidence="1">Kraussei Becker Underwood</strain>
    </source>
</reference>
<protein>
    <submittedName>
        <fullName evidence="1">Uncharacterized protein</fullName>
    </submittedName>
</protein>
<accession>A0A077PSN2</accession>
<proteinExistence type="predicted"/>
<comment type="caution">
    <text evidence="1">The sequence shown here is derived from an EMBL/GenBank/DDBJ whole genome shotgun (WGS) entry which is preliminary data.</text>
</comment>
<dbReference type="Proteomes" id="UP000028493">
    <property type="component" value="Unassembled WGS sequence"/>
</dbReference>
<sequence>MMYAAQLAPIKQFLLVMSTMKLIQTSVLSVLVIMMSRNVSKFVLSIVYLFFRSWPRLKSNYGKNL</sequence>
<gene>
    <name evidence="1" type="ORF">XBKB1_1890001</name>
</gene>
<name>A0A077PSN2_XENBV</name>
<organism evidence="1">
    <name type="scientific">Xenorhabdus bovienii str. kraussei Becker Underwood</name>
    <dbReference type="NCBI Taxonomy" id="1398204"/>
    <lineage>
        <taxon>Bacteria</taxon>
        <taxon>Pseudomonadati</taxon>
        <taxon>Pseudomonadota</taxon>
        <taxon>Gammaproteobacteria</taxon>
        <taxon>Enterobacterales</taxon>
        <taxon>Morganellaceae</taxon>
        <taxon>Xenorhabdus</taxon>
    </lineage>
</organism>
<evidence type="ECO:0000313" key="1">
    <source>
        <dbReference type="EMBL" id="CDH23582.1"/>
    </source>
</evidence>
<dbReference type="HOGENOM" id="CLU_2848857_0_0_6"/>
<dbReference type="AlphaFoldDB" id="A0A077PSN2"/>